<keyword evidence="2" id="KW-0812">Transmembrane</keyword>
<dbReference type="Proteomes" id="UP000005237">
    <property type="component" value="Unassembled WGS sequence"/>
</dbReference>
<evidence type="ECO:0000313" key="4">
    <source>
        <dbReference type="Proteomes" id="UP000005237"/>
    </source>
</evidence>
<evidence type="ECO:0000313" key="3">
    <source>
        <dbReference type="EnsemblMetazoa" id="CJA25264.1"/>
    </source>
</evidence>
<name>A0A8R1IBC9_CAEJA</name>
<evidence type="ECO:0000256" key="2">
    <source>
        <dbReference type="SAM" id="Phobius"/>
    </source>
</evidence>
<reference evidence="3" key="2">
    <citation type="submission" date="2022-06" db="UniProtKB">
        <authorList>
            <consortium name="EnsemblMetazoa"/>
        </authorList>
    </citation>
    <scope>IDENTIFICATION</scope>
    <source>
        <strain evidence="3">DF5081</strain>
    </source>
</reference>
<feature type="region of interest" description="Disordered" evidence="1">
    <location>
        <begin position="1"/>
        <end position="22"/>
    </location>
</feature>
<proteinExistence type="predicted"/>
<keyword evidence="2" id="KW-1133">Transmembrane helix</keyword>
<dbReference type="AlphaFoldDB" id="A0A8R1IBC9"/>
<accession>A0A8R1IBC9</accession>
<evidence type="ECO:0000256" key="1">
    <source>
        <dbReference type="SAM" id="MobiDB-lite"/>
    </source>
</evidence>
<dbReference type="EnsemblMetazoa" id="CJA25264.1">
    <property type="protein sequence ID" value="CJA25264.1"/>
    <property type="gene ID" value="WBGene00180836"/>
</dbReference>
<reference evidence="4" key="1">
    <citation type="submission" date="2010-08" db="EMBL/GenBank/DDBJ databases">
        <authorList>
            <consortium name="Caenorhabditis japonica Sequencing Consortium"/>
            <person name="Wilson R.K."/>
        </authorList>
    </citation>
    <scope>NUCLEOTIDE SEQUENCE [LARGE SCALE GENOMIC DNA]</scope>
    <source>
        <strain evidence="4">DF5081</strain>
    </source>
</reference>
<keyword evidence="2" id="KW-0472">Membrane</keyword>
<organism evidence="3 4">
    <name type="scientific">Caenorhabditis japonica</name>
    <dbReference type="NCBI Taxonomy" id="281687"/>
    <lineage>
        <taxon>Eukaryota</taxon>
        <taxon>Metazoa</taxon>
        <taxon>Ecdysozoa</taxon>
        <taxon>Nematoda</taxon>
        <taxon>Chromadorea</taxon>
        <taxon>Rhabditida</taxon>
        <taxon>Rhabditina</taxon>
        <taxon>Rhabditomorpha</taxon>
        <taxon>Rhabditoidea</taxon>
        <taxon>Rhabditidae</taxon>
        <taxon>Peloderinae</taxon>
        <taxon>Caenorhabditis</taxon>
    </lineage>
</organism>
<keyword evidence="4" id="KW-1185">Reference proteome</keyword>
<feature type="transmembrane region" description="Helical" evidence="2">
    <location>
        <begin position="30"/>
        <end position="48"/>
    </location>
</feature>
<sequence length="66" mass="8060">MNGWGKMEEKKRKENKGRGEKRRKNGRKNYYYYYYFYSGSLYPVHLNFCFHLDSSPLLLTCLLHTE</sequence>
<feature type="compositionally biased region" description="Basic and acidic residues" evidence="1">
    <location>
        <begin position="1"/>
        <end position="18"/>
    </location>
</feature>
<protein>
    <submittedName>
        <fullName evidence="3">Uncharacterized protein</fullName>
    </submittedName>
</protein>